<sequence length="685" mass="78418">MNLITGCFKHTRKIKAMDCGRISEVYISNVLEHNEPDEYLVSDGNGRIPVFRCVGSADKAEFEGYLKYRLGNLNMKFRFAEGLEGGTSILMNGKHFHVCAEESDVPTKYLIFSEGALKEKEAGSSEVLGEIEEEFGRCESEAHRQVVLSFLGSIRPQHHAQFLYFYVSNVEAIYGQVLVSCVGSTMVLHTLTSPVFLNFNELFSSGVSLPMVYGIPYFPHTNFIVSCEWRKIYESRAYGHIWSYPRKFLLKVLSLILLEERIVFYSAKSSSLRVLQIMELIKPFRWPHIICLPLLPGMEEILESPLPFVTCLDRKLKAGDVVFVDLDDLKIHSSKRQALLPNKKAKGTAAQGHVEEMKDCIEMIATEILLWREYLIKRHGSRVIAKIPNNPLEFTRKARGFYSDFFRTRMFLAFITEEHDHLCRYLVEIGRDYSVILLPYAQLGAHMYTKALRLWIELFDGDMEPMVEHLVKNGVLEDVADMIFKGLSYREDYDKIDTLLSCISSPTHEMYMNINVVSRMPRVVFRDLYSYKVYHLRACDCKALDLGGLQCQESSRWGEKGNSMEAVRSEIRKLLGGMKQDFFDLEKEDCGCTVRNSVVLAAGPGYSFLCFLLVPENIDTVLKHCGSKDLLEKSPQAYWSIVTYFLYFNLPLGNDPAFDGKVDVIIDEPALDLRIDGRPKFYFDL</sequence>
<dbReference type="InterPro" id="IPR001194">
    <property type="entry name" value="cDENN_dom"/>
</dbReference>
<reference evidence="2" key="1">
    <citation type="journal article" date="2013" name="Eukaryot. Cell">
        <title>Extremely Reduced Levels of Heterozygosity in the Vertebrate Pathogen Encephalitozoon cuniculi.</title>
        <authorList>
            <person name="Selman M."/>
            <person name="Sak B."/>
            <person name="Kvac M."/>
            <person name="Farinelli L."/>
            <person name="Weiss L.M."/>
            <person name="Corradi N."/>
        </authorList>
    </citation>
    <scope>NUCLEOTIDE SEQUENCE</scope>
</reference>
<dbReference type="VEuPathDB" id="MicrosporidiaDB:M970_041450"/>
<dbReference type="AlphaFoldDB" id="M1K842"/>
<dbReference type="VEuPathDB" id="MicrosporidiaDB:AEWQ_041450"/>
<name>M1K842_ENCCN</name>
<accession>M1K842</accession>
<dbReference type="InterPro" id="IPR051942">
    <property type="entry name" value="DENN_domain_containing_2"/>
</dbReference>
<dbReference type="VEuPathDB" id="MicrosporidiaDB:AEWR_041450"/>
<feature type="domain" description="cDENN" evidence="1">
    <location>
        <begin position="146"/>
        <end position="329"/>
    </location>
</feature>
<gene>
    <name evidence="2" type="ORF">ECU04_1460</name>
</gene>
<dbReference type="EMBL" id="KC513606">
    <property type="protein sequence ID" value="AGE95210.1"/>
    <property type="molecule type" value="Genomic_DNA"/>
</dbReference>
<dbReference type="Pfam" id="PF02141">
    <property type="entry name" value="DENN"/>
    <property type="match status" value="1"/>
</dbReference>
<dbReference type="VEuPathDB" id="MicrosporidiaDB:AEWD_041460"/>
<dbReference type="SMART" id="SM00799">
    <property type="entry name" value="DENN"/>
    <property type="match status" value="1"/>
</dbReference>
<dbReference type="PANTHER" id="PTHR15288:SF0">
    <property type="entry name" value="UDENN DOMAIN-CONTAINING PROTEIN"/>
    <property type="match status" value="1"/>
</dbReference>
<evidence type="ECO:0000313" key="2">
    <source>
        <dbReference type="EMBL" id="AGE95210.1"/>
    </source>
</evidence>
<organism evidence="2">
    <name type="scientific">Encephalitozoon cuniculi</name>
    <name type="common">Microsporidian parasite</name>
    <dbReference type="NCBI Taxonomy" id="6035"/>
    <lineage>
        <taxon>Eukaryota</taxon>
        <taxon>Fungi</taxon>
        <taxon>Fungi incertae sedis</taxon>
        <taxon>Microsporidia</taxon>
        <taxon>Unikaryonidae</taxon>
        <taxon>Encephalitozoon</taxon>
    </lineage>
</organism>
<dbReference type="VEuPathDB" id="MicrosporidiaDB:ECU04_1460"/>
<protein>
    <submittedName>
        <fullName evidence="2">Cyclin b-like guanine nucleotide binding protein</fullName>
    </submittedName>
</protein>
<proteinExistence type="predicted"/>
<dbReference type="PANTHER" id="PTHR15288">
    <property type="entry name" value="DENN DOMAIN-CONTAINING PROTEIN 2"/>
    <property type="match status" value="1"/>
</dbReference>
<dbReference type="InterPro" id="IPR043153">
    <property type="entry name" value="DENN_C"/>
</dbReference>
<evidence type="ECO:0000259" key="1">
    <source>
        <dbReference type="SMART" id="SM00799"/>
    </source>
</evidence>
<dbReference type="Gene3D" id="3.40.50.11500">
    <property type="match status" value="1"/>
</dbReference>